<evidence type="ECO:0000313" key="2">
    <source>
        <dbReference type="EMBL" id="MCF4120027.1"/>
    </source>
</evidence>
<dbReference type="InterPro" id="IPR036390">
    <property type="entry name" value="WH_DNA-bd_sf"/>
</dbReference>
<comment type="caution">
    <text evidence="2">The sequence shown here is derived from an EMBL/GenBank/DDBJ whole genome shotgun (WGS) entry which is preliminary data.</text>
</comment>
<dbReference type="GO" id="GO:0003700">
    <property type="term" value="F:DNA-binding transcription factor activity"/>
    <property type="evidence" value="ECO:0007669"/>
    <property type="project" value="InterPro"/>
</dbReference>
<reference evidence="2" key="1">
    <citation type="submission" date="2022-01" db="EMBL/GenBank/DDBJ databases">
        <title>Antribacter sp. nov., isolated from Guizhou of China.</title>
        <authorList>
            <person name="Chengliang C."/>
            <person name="Ya Z."/>
        </authorList>
    </citation>
    <scope>NUCLEOTIDE SEQUENCE</scope>
    <source>
        <strain evidence="2">KLBMP 9083</strain>
    </source>
</reference>
<dbReference type="Proteomes" id="UP001165405">
    <property type="component" value="Unassembled WGS sequence"/>
</dbReference>
<dbReference type="InterPro" id="IPR036388">
    <property type="entry name" value="WH-like_DNA-bd_sf"/>
</dbReference>
<keyword evidence="3" id="KW-1185">Reference proteome</keyword>
<dbReference type="CDD" id="cd00090">
    <property type="entry name" value="HTH_ARSR"/>
    <property type="match status" value="1"/>
</dbReference>
<organism evidence="2 3">
    <name type="scientific">Antribacter soli</name>
    <dbReference type="NCBI Taxonomy" id="2910976"/>
    <lineage>
        <taxon>Bacteria</taxon>
        <taxon>Bacillati</taxon>
        <taxon>Actinomycetota</taxon>
        <taxon>Actinomycetes</taxon>
        <taxon>Micrococcales</taxon>
        <taxon>Promicromonosporaceae</taxon>
        <taxon>Antribacter</taxon>
    </lineage>
</organism>
<feature type="domain" description="HTH arsR-type" evidence="1">
    <location>
        <begin position="65"/>
        <end position="144"/>
    </location>
</feature>
<proteinExistence type="predicted"/>
<dbReference type="Gene3D" id="1.10.10.10">
    <property type="entry name" value="Winged helix-like DNA-binding domain superfamily/Winged helix DNA-binding domain"/>
    <property type="match status" value="1"/>
</dbReference>
<evidence type="ECO:0000313" key="3">
    <source>
        <dbReference type="Proteomes" id="UP001165405"/>
    </source>
</evidence>
<dbReference type="Pfam" id="PF12840">
    <property type="entry name" value="HTH_20"/>
    <property type="match status" value="1"/>
</dbReference>
<dbReference type="SMART" id="SM00418">
    <property type="entry name" value="HTH_ARSR"/>
    <property type="match status" value="1"/>
</dbReference>
<name>A0AA41QDB5_9MICO</name>
<evidence type="ECO:0000259" key="1">
    <source>
        <dbReference type="SMART" id="SM00418"/>
    </source>
</evidence>
<dbReference type="InterPro" id="IPR001845">
    <property type="entry name" value="HTH_ArsR_DNA-bd_dom"/>
</dbReference>
<sequence>MNDNERPVPPKGLGDAIRSSVADSVAEARAGVAQGAEGLAETLGGLGGEIRAAVEEATREVVGPSALRGLAHPLRVKILDLLGTHGPLTASGLGELLGESSGSTSYHLRQLAKHGFVREVEGKGTARERWWERMPGGFTIDALENRDDPATRMATDMVNAEFERARQEKVWAYLRSADQTAEGWEHTGVLATQNLRITAEQLTKIVAAWEDFSREHLEPLHDQRDVPGARPVQVHFNAFPVIDPAEGTR</sequence>
<dbReference type="AlphaFoldDB" id="A0AA41QDB5"/>
<dbReference type="RefSeq" id="WP_236087736.1">
    <property type="nucleotide sequence ID" value="NZ_JAKGSG010000011.1"/>
</dbReference>
<gene>
    <name evidence="2" type="ORF">L1785_03460</name>
</gene>
<dbReference type="SUPFAM" id="SSF46785">
    <property type="entry name" value="Winged helix' DNA-binding domain"/>
    <property type="match status" value="1"/>
</dbReference>
<dbReference type="InterPro" id="IPR011991">
    <property type="entry name" value="ArsR-like_HTH"/>
</dbReference>
<protein>
    <submittedName>
        <fullName evidence="2">Helix-turn-helix domain-containing protein</fullName>
    </submittedName>
</protein>
<accession>A0AA41QDB5</accession>
<dbReference type="EMBL" id="JAKGSG010000011">
    <property type="protein sequence ID" value="MCF4120027.1"/>
    <property type="molecule type" value="Genomic_DNA"/>
</dbReference>